<dbReference type="EMBL" id="OB679132">
    <property type="protein sequence ID" value="CAD7236450.1"/>
    <property type="molecule type" value="Genomic_DNA"/>
</dbReference>
<accession>A0A7R8WSM4</accession>
<dbReference type="GO" id="GO:0005178">
    <property type="term" value="F:integrin binding"/>
    <property type="evidence" value="ECO:0007669"/>
    <property type="project" value="TreeGrafter"/>
</dbReference>
<keyword evidence="1" id="KW-0732">Signal</keyword>
<proteinExistence type="predicted"/>
<dbReference type="SMART" id="SM00214">
    <property type="entry name" value="VWC"/>
    <property type="match status" value="2"/>
</dbReference>
<dbReference type="PANTHER" id="PTHR11348:SF34">
    <property type="entry name" value="EPIDERMAL CELL SURFACE RECEPTOR-RELATED"/>
    <property type="match status" value="1"/>
</dbReference>
<organism evidence="2">
    <name type="scientific">Cyprideis torosa</name>
    <dbReference type="NCBI Taxonomy" id="163714"/>
    <lineage>
        <taxon>Eukaryota</taxon>
        <taxon>Metazoa</taxon>
        <taxon>Ecdysozoa</taxon>
        <taxon>Arthropoda</taxon>
        <taxon>Crustacea</taxon>
        <taxon>Oligostraca</taxon>
        <taxon>Ostracoda</taxon>
        <taxon>Podocopa</taxon>
        <taxon>Podocopida</taxon>
        <taxon>Cytherocopina</taxon>
        <taxon>Cytheroidea</taxon>
        <taxon>Cytherideidae</taxon>
        <taxon>Cyprideis</taxon>
    </lineage>
</organism>
<name>A0A7R8WSM4_9CRUS</name>
<protein>
    <submittedName>
        <fullName evidence="2">Uncharacterized protein</fullName>
    </submittedName>
</protein>
<feature type="non-terminal residue" evidence="2">
    <location>
        <position position="1"/>
    </location>
</feature>
<dbReference type="GO" id="GO:0045597">
    <property type="term" value="P:positive regulation of cell differentiation"/>
    <property type="evidence" value="ECO:0007669"/>
    <property type="project" value="TreeGrafter"/>
</dbReference>
<dbReference type="InterPro" id="IPR001007">
    <property type="entry name" value="VWF_dom"/>
</dbReference>
<dbReference type="PANTHER" id="PTHR11348">
    <property type="entry name" value="CONNECTIVE TISSUE GROWTH FACTOR-RELATED"/>
    <property type="match status" value="1"/>
</dbReference>
<reference evidence="2" key="1">
    <citation type="submission" date="2020-11" db="EMBL/GenBank/DDBJ databases">
        <authorList>
            <person name="Tran Van P."/>
        </authorList>
    </citation>
    <scope>NUCLEOTIDE SEQUENCE</scope>
</reference>
<dbReference type="OrthoDB" id="6022609at2759"/>
<dbReference type="InterPro" id="IPR050941">
    <property type="entry name" value="CCN"/>
</dbReference>
<dbReference type="AlphaFoldDB" id="A0A7R8WSM4"/>
<feature type="non-terminal residue" evidence="2">
    <location>
        <position position="227"/>
    </location>
</feature>
<sequence>CACAGCLAPDGATLIPIGQKFKLVSEERRGEGCEDTCLCLGPNLHHCVPSDNPNCKGAQSSKGASSTPRAPPLQAATCLHNSVLLTVGNKTFDGCETFCECQSTGEMVCAPIECPKDFALEYLYPDCYAWGPDPSAVIAPPNCCPEQVCINNGTCVYESQLFQNFDPIPTSLTGCEKRCSCEFGYIQCATICESVPKTPPKDLPCPGKFAKLTLKKGDDCCKEWTCP</sequence>
<dbReference type="GO" id="GO:0007155">
    <property type="term" value="P:cell adhesion"/>
    <property type="evidence" value="ECO:0007669"/>
    <property type="project" value="TreeGrafter"/>
</dbReference>
<gene>
    <name evidence="2" type="ORF">CTOB1V02_LOCUS14265</name>
</gene>
<evidence type="ECO:0000313" key="2">
    <source>
        <dbReference type="EMBL" id="CAD7236450.1"/>
    </source>
</evidence>
<evidence type="ECO:0000256" key="1">
    <source>
        <dbReference type="ARBA" id="ARBA00022729"/>
    </source>
</evidence>
<dbReference type="GO" id="GO:0005615">
    <property type="term" value="C:extracellular space"/>
    <property type="evidence" value="ECO:0007669"/>
    <property type="project" value="TreeGrafter"/>
</dbReference>